<evidence type="ECO:0000313" key="2">
    <source>
        <dbReference type="Proteomes" id="UP000185841"/>
    </source>
</evidence>
<reference evidence="1 2" key="1">
    <citation type="submission" date="2017-01" db="EMBL/GenBank/DDBJ databases">
        <authorList>
            <person name="Mah S.A."/>
            <person name="Swanson W.J."/>
            <person name="Moy G.W."/>
            <person name="Vacquier V.D."/>
        </authorList>
    </citation>
    <scope>NUCLEOTIDE SEQUENCE [LARGE SCALE GENOMIC DNA]</scope>
    <source>
        <strain evidence="1 2">RU36E</strain>
    </source>
</reference>
<dbReference type="EMBL" id="FTMP01000012">
    <property type="protein sequence ID" value="SIQ99506.1"/>
    <property type="molecule type" value="Genomic_DNA"/>
</dbReference>
<dbReference type="AlphaFoldDB" id="A0A1N6XB02"/>
<gene>
    <name evidence="1" type="ORF">SAMN05878282_11265</name>
</gene>
<dbReference type="RefSeq" id="WP_076429315.1">
    <property type="nucleotide sequence ID" value="NZ_FTMP01000012.1"/>
</dbReference>
<organism evidence="1 2">
    <name type="scientific">Aquipseudomonas alcaligenes</name>
    <name type="common">Pseudomonas alcaligenes</name>
    <dbReference type="NCBI Taxonomy" id="43263"/>
    <lineage>
        <taxon>Bacteria</taxon>
        <taxon>Pseudomonadati</taxon>
        <taxon>Pseudomonadota</taxon>
        <taxon>Gammaproteobacteria</taxon>
        <taxon>Pseudomonadales</taxon>
        <taxon>Pseudomonadaceae</taxon>
        <taxon>Aquipseudomonas</taxon>
    </lineage>
</organism>
<dbReference type="Proteomes" id="UP000185841">
    <property type="component" value="Unassembled WGS sequence"/>
</dbReference>
<accession>A0A1N6XB02</accession>
<proteinExistence type="predicted"/>
<protein>
    <submittedName>
        <fullName evidence="1">Uncharacterized protein</fullName>
    </submittedName>
</protein>
<sequence length="134" mass="14503">MKFSEIETTAAIGRTLEGRTITVRDLLQAFAIVSGTKLGSQEFDRALGDPAQMHARETLANSSRFNALRSLIQAASEGGPMTFEPQPGEPRLRSVSVTQSIEDGSRFSAVTIEFSGTEQPQVGFEQALDNLTRA</sequence>
<name>A0A1N6XB02_AQUAC</name>
<evidence type="ECO:0000313" key="1">
    <source>
        <dbReference type="EMBL" id="SIQ99506.1"/>
    </source>
</evidence>